<name>A0A8S3UNS5_MYTED</name>
<dbReference type="InterPro" id="IPR000315">
    <property type="entry name" value="Znf_B-box"/>
</dbReference>
<evidence type="ECO:0000256" key="1">
    <source>
        <dbReference type="PROSITE-ProRule" id="PRU00024"/>
    </source>
</evidence>
<reference evidence="3" key="1">
    <citation type="submission" date="2021-03" db="EMBL/GenBank/DDBJ databases">
        <authorList>
            <person name="Bekaert M."/>
        </authorList>
    </citation>
    <scope>NUCLEOTIDE SEQUENCE</scope>
</reference>
<sequence length="171" mass="19208">MATSSKSSSIRKAQVPVSCYFCKGQEIKWKCEDCDVRMCSSCKVSIHQGLKSAQDHDVVSIQDISKSSPGLQEIKSVVISSVFNSYTTTLPAVHTILCSDDDLLHFNYNGKTSENHQLVKGKLLKSSIRTIQTLKSKISDIAINKDGEILFIEYRDHKIQIFHLRVKSRLC</sequence>
<dbReference type="Pfam" id="PF00643">
    <property type="entry name" value="zf-B_box"/>
    <property type="match status" value="1"/>
</dbReference>
<evidence type="ECO:0000313" key="3">
    <source>
        <dbReference type="EMBL" id="CAG2245534.1"/>
    </source>
</evidence>
<dbReference type="SUPFAM" id="SSF57845">
    <property type="entry name" value="B-box zinc-binding domain"/>
    <property type="match status" value="1"/>
</dbReference>
<dbReference type="OrthoDB" id="10328363at2759"/>
<accession>A0A8S3UNS5</accession>
<dbReference type="AlphaFoldDB" id="A0A8S3UNS5"/>
<keyword evidence="1" id="KW-0862">Zinc</keyword>
<keyword evidence="1" id="KW-0479">Metal-binding</keyword>
<evidence type="ECO:0000259" key="2">
    <source>
        <dbReference type="PROSITE" id="PS50119"/>
    </source>
</evidence>
<dbReference type="CDD" id="cd19757">
    <property type="entry name" value="Bbox1"/>
    <property type="match status" value="1"/>
</dbReference>
<organism evidence="3 4">
    <name type="scientific">Mytilus edulis</name>
    <name type="common">Blue mussel</name>
    <dbReference type="NCBI Taxonomy" id="6550"/>
    <lineage>
        <taxon>Eukaryota</taxon>
        <taxon>Metazoa</taxon>
        <taxon>Spiralia</taxon>
        <taxon>Lophotrochozoa</taxon>
        <taxon>Mollusca</taxon>
        <taxon>Bivalvia</taxon>
        <taxon>Autobranchia</taxon>
        <taxon>Pteriomorphia</taxon>
        <taxon>Mytilida</taxon>
        <taxon>Mytiloidea</taxon>
        <taxon>Mytilidae</taxon>
        <taxon>Mytilinae</taxon>
        <taxon>Mytilus</taxon>
    </lineage>
</organism>
<gene>
    <name evidence="3" type="ORF">MEDL_57543</name>
</gene>
<proteinExistence type="predicted"/>
<dbReference type="PROSITE" id="PS50119">
    <property type="entry name" value="ZF_BBOX"/>
    <property type="match status" value="1"/>
</dbReference>
<keyword evidence="4" id="KW-1185">Reference proteome</keyword>
<feature type="domain" description="B box-type" evidence="2">
    <location>
        <begin position="14"/>
        <end position="61"/>
    </location>
</feature>
<keyword evidence="1" id="KW-0863">Zinc-finger</keyword>
<protein>
    <recommendedName>
        <fullName evidence="2">B box-type domain-containing protein</fullName>
    </recommendedName>
</protein>
<dbReference type="Proteomes" id="UP000683360">
    <property type="component" value="Unassembled WGS sequence"/>
</dbReference>
<dbReference type="GO" id="GO:0008270">
    <property type="term" value="F:zinc ion binding"/>
    <property type="evidence" value="ECO:0007669"/>
    <property type="project" value="UniProtKB-KW"/>
</dbReference>
<evidence type="ECO:0000313" key="4">
    <source>
        <dbReference type="Proteomes" id="UP000683360"/>
    </source>
</evidence>
<comment type="caution">
    <text evidence="3">The sequence shown here is derived from an EMBL/GenBank/DDBJ whole genome shotgun (WGS) entry which is preliminary data.</text>
</comment>
<dbReference type="SMART" id="SM00336">
    <property type="entry name" value="BBOX"/>
    <property type="match status" value="1"/>
</dbReference>
<dbReference type="EMBL" id="CAJPWZ010002776">
    <property type="protein sequence ID" value="CAG2245534.1"/>
    <property type="molecule type" value="Genomic_DNA"/>
</dbReference>